<name>A0A0C4E9P4_MAGP6</name>
<reference evidence="1" key="1">
    <citation type="submission" date="2010-05" db="EMBL/GenBank/DDBJ databases">
        <title>The Genome Sequence of Magnaporthe poae strain ATCC 64411.</title>
        <authorList>
            <consortium name="The Broad Institute Genome Sequencing Platform"/>
            <consortium name="Broad Institute Genome Sequencing Center for Infectious Disease"/>
            <person name="Ma L.-J."/>
            <person name="Dead R."/>
            <person name="Young S."/>
            <person name="Zeng Q."/>
            <person name="Koehrsen M."/>
            <person name="Alvarado L."/>
            <person name="Berlin A."/>
            <person name="Chapman S.B."/>
            <person name="Chen Z."/>
            <person name="Freedman E."/>
            <person name="Gellesch M."/>
            <person name="Goldberg J."/>
            <person name="Griggs A."/>
            <person name="Gujja S."/>
            <person name="Heilman E.R."/>
            <person name="Heiman D."/>
            <person name="Hepburn T."/>
            <person name="Howarth C."/>
            <person name="Jen D."/>
            <person name="Larson L."/>
            <person name="Mehta T."/>
            <person name="Neiman D."/>
            <person name="Pearson M."/>
            <person name="Roberts A."/>
            <person name="Saif S."/>
            <person name="Shea T."/>
            <person name="Shenoy N."/>
            <person name="Sisk P."/>
            <person name="Stolte C."/>
            <person name="Sykes S."/>
            <person name="Walk T."/>
            <person name="White J."/>
            <person name="Yandava C."/>
            <person name="Haas B."/>
            <person name="Nusbaum C."/>
            <person name="Birren B."/>
        </authorList>
    </citation>
    <scope>NUCLEOTIDE SEQUENCE</scope>
    <source>
        <strain evidence="1">ATCC 64411</strain>
    </source>
</reference>
<proteinExistence type="predicted"/>
<dbReference type="VEuPathDB" id="FungiDB:MAPG_09340"/>
<dbReference type="Proteomes" id="UP000011715">
    <property type="component" value="Unassembled WGS sequence"/>
</dbReference>
<sequence>MDILKFVQKELLKLENNPGPVLQLKDSRGEDTTIICKGSGSTCEVIRVAGKPDEVFEILQLLLWIVSAFRKPHIQEGKPVLAYSRADATFEEESGSDENALTEDAVDRCYRIDIKLQNLAPVGNGFGITGDADCWH</sequence>
<dbReference type="EMBL" id="ADBL01002291">
    <property type="status" value="NOT_ANNOTATED_CDS"/>
    <property type="molecule type" value="Genomic_DNA"/>
</dbReference>
<dbReference type="EMBL" id="GL876974">
    <property type="protein sequence ID" value="KLU90378.1"/>
    <property type="molecule type" value="Genomic_DNA"/>
</dbReference>
<dbReference type="AlphaFoldDB" id="A0A0C4E9P4"/>
<organism evidence="2 3">
    <name type="scientific">Magnaporthiopsis poae (strain ATCC 64411 / 73-15)</name>
    <name type="common">Kentucky bluegrass fungus</name>
    <name type="synonym">Magnaporthe poae</name>
    <dbReference type="NCBI Taxonomy" id="644358"/>
    <lineage>
        <taxon>Eukaryota</taxon>
        <taxon>Fungi</taxon>
        <taxon>Dikarya</taxon>
        <taxon>Ascomycota</taxon>
        <taxon>Pezizomycotina</taxon>
        <taxon>Sordariomycetes</taxon>
        <taxon>Sordariomycetidae</taxon>
        <taxon>Magnaporthales</taxon>
        <taxon>Magnaporthaceae</taxon>
        <taxon>Magnaporthiopsis</taxon>
    </lineage>
</organism>
<reference evidence="2" key="4">
    <citation type="journal article" date="2015" name="G3 (Bethesda)">
        <title>Genome sequences of three phytopathogenic species of the Magnaporthaceae family of fungi.</title>
        <authorList>
            <person name="Okagaki L.H."/>
            <person name="Nunes C.C."/>
            <person name="Sailsbery J."/>
            <person name="Clay B."/>
            <person name="Brown D."/>
            <person name="John T."/>
            <person name="Oh Y."/>
            <person name="Young N."/>
            <person name="Fitzgerald M."/>
            <person name="Haas B.J."/>
            <person name="Zeng Q."/>
            <person name="Young S."/>
            <person name="Adiconis X."/>
            <person name="Fan L."/>
            <person name="Levin J.Z."/>
            <person name="Mitchell T.K."/>
            <person name="Okubara P.A."/>
            <person name="Farman M.L."/>
            <person name="Kohn L.M."/>
            <person name="Birren B."/>
            <person name="Ma L.-J."/>
            <person name="Dean R.A."/>
        </authorList>
    </citation>
    <scope>NUCLEOTIDE SEQUENCE</scope>
    <source>
        <strain evidence="2">ATCC 64411 / 73-15</strain>
    </source>
</reference>
<evidence type="ECO:0000313" key="3">
    <source>
        <dbReference type="Proteomes" id="UP000011715"/>
    </source>
</evidence>
<dbReference type="EnsemblFungi" id="MAPG_09340T0">
    <property type="protein sequence ID" value="MAPG_09340T0"/>
    <property type="gene ID" value="MAPG_09340"/>
</dbReference>
<reference evidence="3" key="2">
    <citation type="submission" date="2010-05" db="EMBL/GenBank/DDBJ databases">
        <title>The genome sequence of Magnaporthe poae strain ATCC 64411.</title>
        <authorList>
            <person name="Ma L.-J."/>
            <person name="Dead R."/>
            <person name="Young S."/>
            <person name="Zeng Q."/>
            <person name="Koehrsen M."/>
            <person name="Alvarado L."/>
            <person name="Berlin A."/>
            <person name="Chapman S.B."/>
            <person name="Chen Z."/>
            <person name="Freedman E."/>
            <person name="Gellesch M."/>
            <person name="Goldberg J."/>
            <person name="Griggs A."/>
            <person name="Gujja S."/>
            <person name="Heilman E.R."/>
            <person name="Heiman D."/>
            <person name="Hepburn T."/>
            <person name="Howarth C."/>
            <person name="Jen D."/>
            <person name="Larson L."/>
            <person name="Mehta T."/>
            <person name="Neiman D."/>
            <person name="Pearson M."/>
            <person name="Roberts A."/>
            <person name="Saif S."/>
            <person name="Shea T."/>
            <person name="Shenoy N."/>
            <person name="Sisk P."/>
            <person name="Stolte C."/>
            <person name="Sykes S."/>
            <person name="Walk T."/>
            <person name="White J."/>
            <person name="Yandava C."/>
            <person name="Haas B."/>
            <person name="Nusbaum C."/>
            <person name="Birren B."/>
        </authorList>
    </citation>
    <scope>NUCLEOTIDE SEQUENCE [LARGE SCALE GENOMIC DNA]</scope>
    <source>
        <strain evidence="3">ATCC 64411 / 73-15</strain>
    </source>
</reference>
<accession>A0A0C4E9P4</accession>
<evidence type="ECO:0000313" key="2">
    <source>
        <dbReference type="EnsemblFungi" id="MAPG_09340T0"/>
    </source>
</evidence>
<keyword evidence="3" id="KW-1185">Reference proteome</keyword>
<reference evidence="1" key="3">
    <citation type="submission" date="2011-03" db="EMBL/GenBank/DDBJ databases">
        <title>Annotation of Magnaporthe poae ATCC 64411.</title>
        <authorList>
            <person name="Ma L.-J."/>
            <person name="Dead R."/>
            <person name="Young S.K."/>
            <person name="Zeng Q."/>
            <person name="Gargeya S."/>
            <person name="Fitzgerald M."/>
            <person name="Haas B."/>
            <person name="Abouelleil A."/>
            <person name="Alvarado L."/>
            <person name="Arachchi H.M."/>
            <person name="Berlin A."/>
            <person name="Brown A."/>
            <person name="Chapman S.B."/>
            <person name="Chen Z."/>
            <person name="Dunbar C."/>
            <person name="Freedman E."/>
            <person name="Gearin G."/>
            <person name="Gellesch M."/>
            <person name="Goldberg J."/>
            <person name="Griggs A."/>
            <person name="Gujja S."/>
            <person name="Heiman D."/>
            <person name="Howarth C."/>
            <person name="Larson L."/>
            <person name="Lui A."/>
            <person name="MacDonald P.J.P."/>
            <person name="Mehta T."/>
            <person name="Montmayeur A."/>
            <person name="Murphy C."/>
            <person name="Neiman D."/>
            <person name="Pearson M."/>
            <person name="Priest M."/>
            <person name="Roberts A."/>
            <person name="Saif S."/>
            <person name="Shea T."/>
            <person name="Shenoy N."/>
            <person name="Sisk P."/>
            <person name="Stolte C."/>
            <person name="Sykes S."/>
            <person name="Yandava C."/>
            <person name="Wortman J."/>
            <person name="Nusbaum C."/>
            <person name="Birren B."/>
        </authorList>
    </citation>
    <scope>NUCLEOTIDE SEQUENCE</scope>
    <source>
        <strain evidence="1">ATCC 64411</strain>
    </source>
</reference>
<evidence type="ECO:0000313" key="1">
    <source>
        <dbReference type="EMBL" id="KLU90378.1"/>
    </source>
</evidence>
<gene>
    <name evidence="1" type="ORF">MAPG_09340</name>
</gene>
<reference evidence="2" key="5">
    <citation type="submission" date="2015-06" db="UniProtKB">
        <authorList>
            <consortium name="EnsemblFungi"/>
        </authorList>
    </citation>
    <scope>IDENTIFICATION</scope>
    <source>
        <strain evidence="2">ATCC 64411</strain>
    </source>
</reference>
<protein>
    <submittedName>
        <fullName evidence="1 2">Uncharacterized protein</fullName>
    </submittedName>
</protein>